<dbReference type="Proteomes" id="UP000494256">
    <property type="component" value="Unassembled WGS sequence"/>
</dbReference>
<feature type="region of interest" description="Disordered" evidence="1">
    <location>
        <begin position="1"/>
        <end position="35"/>
    </location>
</feature>
<evidence type="ECO:0000313" key="3">
    <source>
        <dbReference type="Proteomes" id="UP000494256"/>
    </source>
</evidence>
<evidence type="ECO:0000313" key="2">
    <source>
        <dbReference type="EMBL" id="CAB3238791.1"/>
    </source>
</evidence>
<gene>
    <name evidence="2" type="ORF">APLA_LOCUS8337</name>
</gene>
<dbReference type="EMBL" id="CADEBD010000308">
    <property type="protein sequence ID" value="CAB3238791.1"/>
    <property type="molecule type" value="Genomic_DNA"/>
</dbReference>
<organism evidence="2 3">
    <name type="scientific">Arctia plantaginis</name>
    <name type="common">Wood tiger moth</name>
    <name type="synonym">Phalaena plantaginis</name>
    <dbReference type="NCBI Taxonomy" id="874455"/>
    <lineage>
        <taxon>Eukaryota</taxon>
        <taxon>Metazoa</taxon>
        <taxon>Ecdysozoa</taxon>
        <taxon>Arthropoda</taxon>
        <taxon>Hexapoda</taxon>
        <taxon>Insecta</taxon>
        <taxon>Pterygota</taxon>
        <taxon>Neoptera</taxon>
        <taxon>Endopterygota</taxon>
        <taxon>Lepidoptera</taxon>
        <taxon>Glossata</taxon>
        <taxon>Ditrysia</taxon>
        <taxon>Noctuoidea</taxon>
        <taxon>Erebidae</taxon>
        <taxon>Arctiinae</taxon>
        <taxon>Arctia</taxon>
    </lineage>
</organism>
<sequence>MAGASTLLDAKAVTKQSEADSEGVDGADRQSYMRPRRHVARRATVLCVISRDLDPHASPAYPRVLCKATATRCSFRTPLHHLYGR</sequence>
<name>A0A8S0ZZ42_ARCPL</name>
<comment type="caution">
    <text evidence="2">The sequence shown here is derived from an EMBL/GenBank/DDBJ whole genome shotgun (WGS) entry which is preliminary data.</text>
</comment>
<dbReference type="AlphaFoldDB" id="A0A8S0ZZ42"/>
<dbReference type="OrthoDB" id="8062159at2759"/>
<evidence type="ECO:0000256" key="1">
    <source>
        <dbReference type="SAM" id="MobiDB-lite"/>
    </source>
</evidence>
<protein>
    <submittedName>
        <fullName evidence="2">Uncharacterized protein</fullName>
    </submittedName>
</protein>
<proteinExistence type="predicted"/>
<accession>A0A8S0ZZ42</accession>
<reference evidence="2 3" key="1">
    <citation type="submission" date="2020-04" db="EMBL/GenBank/DDBJ databases">
        <authorList>
            <person name="Wallbank WR R."/>
            <person name="Pardo Diaz C."/>
            <person name="Kozak K."/>
            <person name="Martin S."/>
            <person name="Jiggins C."/>
            <person name="Moest M."/>
            <person name="Warren A I."/>
            <person name="Byers J.R.P. K."/>
            <person name="Montejo-Kovacevich G."/>
            <person name="Yen C E."/>
        </authorList>
    </citation>
    <scope>NUCLEOTIDE SEQUENCE [LARGE SCALE GENOMIC DNA]</scope>
</reference>